<keyword evidence="4" id="KW-1017">Isopeptide bond</keyword>
<dbReference type="GO" id="GO:0045121">
    <property type="term" value="C:membrane raft"/>
    <property type="evidence" value="ECO:0007669"/>
    <property type="project" value="UniProtKB-SubCell"/>
</dbReference>
<dbReference type="EMBL" id="RWIC01000106">
    <property type="protein sequence ID" value="TKC49764.1"/>
    <property type="molecule type" value="Genomic_DNA"/>
</dbReference>
<feature type="compositionally biased region" description="Basic and acidic residues" evidence="14">
    <location>
        <begin position="94"/>
        <end position="106"/>
    </location>
</feature>
<feature type="region of interest" description="Disordered" evidence="14">
    <location>
        <begin position="630"/>
        <end position="717"/>
    </location>
</feature>
<feature type="region of interest" description="Disordered" evidence="14">
    <location>
        <begin position="739"/>
        <end position="811"/>
    </location>
</feature>
<evidence type="ECO:0000256" key="4">
    <source>
        <dbReference type="ARBA" id="ARBA00022499"/>
    </source>
</evidence>
<dbReference type="CDD" id="cd06736">
    <property type="entry name" value="PDZ_CARD11_CARD14-like"/>
    <property type="match status" value="1"/>
</dbReference>
<dbReference type="GO" id="GO:0042981">
    <property type="term" value="P:regulation of apoptotic process"/>
    <property type="evidence" value="ECO:0007669"/>
    <property type="project" value="InterPro"/>
</dbReference>
<keyword evidence="7 13" id="KW-0175">Coiled coil</keyword>
<evidence type="ECO:0000256" key="12">
    <source>
        <dbReference type="ARBA" id="ARBA00076888"/>
    </source>
</evidence>
<evidence type="ECO:0000259" key="15">
    <source>
        <dbReference type="PROSITE" id="PS50209"/>
    </source>
</evidence>
<feature type="region of interest" description="Disordered" evidence="14">
    <location>
        <begin position="1"/>
        <end position="23"/>
    </location>
</feature>
<feature type="compositionally biased region" description="Basic and acidic residues" evidence="14">
    <location>
        <begin position="758"/>
        <end position="772"/>
    </location>
</feature>
<feature type="compositionally biased region" description="Acidic residues" evidence="14">
    <location>
        <begin position="645"/>
        <end position="656"/>
    </location>
</feature>
<dbReference type="PANTHER" id="PTHR14559:SF4">
    <property type="entry name" value="CASPASE RECRUITMENT DOMAIN-CONTAINING PROTEIN 11"/>
    <property type="match status" value="1"/>
</dbReference>
<dbReference type="PANTHER" id="PTHR14559">
    <property type="entry name" value="CASPASE RECRUITMENT DOMAIN FAMILY"/>
    <property type="match status" value="1"/>
</dbReference>
<dbReference type="FunFam" id="3.40.50.300:FF:000770">
    <property type="entry name" value="Caspase recruitment domain family, member 11"/>
    <property type="match status" value="1"/>
</dbReference>
<dbReference type="FunFam" id="1.10.533.10:FF:000003">
    <property type="entry name" value="Caspase recruitment domain family, member 11"/>
    <property type="match status" value="1"/>
</dbReference>
<comment type="caution">
    <text evidence="16">The sequence shown here is derived from an EMBL/GenBank/DDBJ whole genome shotgun (WGS) entry which is preliminary data.</text>
</comment>
<evidence type="ECO:0000256" key="14">
    <source>
        <dbReference type="SAM" id="MobiDB-lite"/>
    </source>
</evidence>
<evidence type="ECO:0000256" key="2">
    <source>
        <dbReference type="ARBA" id="ARBA00004496"/>
    </source>
</evidence>
<keyword evidence="8" id="KW-0472">Membrane</keyword>
<dbReference type="PROSITE" id="PS50209">
    <property type="entry name" value="CARD"/>
    <property type="match status" value="1"/>
</dbReference>
<dbReference type="Gene3D" id="3.40.50.300">
    <property type="entry name" value="P-loop containing nucleotide triphosphate hydrolases"/>
    <property type="match status" value="1"/>
</dbReference>
<evidence type="ECO:0000256" key="13">
    <source>
        <dbReference type="SAM" id="Coils"/>
    </source>
</evidence>
<feature type="compositionally biased region" description="Polar residues" evidence="14">
    <location>
        <begin position="706"/>
        <end position="717"/>
    </location>
</feature>
<dbReference type="InterPro" id="IPR036034">
    <property type="entry name" value="PDZ_sf"/>
</dbReference>
<dbReference type="Pfam" id="PF00619">
    <property type="entry name" value="CARD"/>
    <property type="match status" value="1"/>
</dbReference>
<feature type="domain" description="CARD" evidence="15">
    <location>
        <begin position="190"/>
        <end position="282"/>
    </location>
</feature>
<dbReference type="SUPFAM" id="SSF52540">
    <property type="entry name" value="P-loop containing nucleoside triphosphate hydrolases"/>
    <property type="match status" value="1"/>
</dbReference>
<dbReference type="InterPro" id="IPR001315">
    <property type="entry name" value="CARD"/>
</dbReference>
<evidence type="ECO:0000256" key="9">
    <source>
        <dbReference type="ARBA" id="ARBA00023157"/>
    </source>
</evidence>
<dbReference type="GO" id="GO:0043123">
    <property type="term" value="P:positive regulation of canonical NF-kappaB signal transduction"/>
    <property type="evidence" value="ECO:0007669"/>
    <property type="project" value="TreeGrafter"/>
</dbReference>
<dbReference type="SUPFAM" id="SSF47986">
    <property type="entry name" value="DEATH domain"/>
    <property type="match status" value="1"/>
</dbReference>
<dbReference type="InterPro" id="IPR042141">
    <property type="entry name" value="CARD_CARD11"/>
</dbReference>
<feature type="region of interest" description="Disordered" evidence="14">
    <location>
        <begin position="93"/>
        <end position="120"/>
    </location>
</feature>
<dbReference type="CDD" id="cd08808">
    <property type="entry name" value="CARD_CARD11_CARMA1"/>
    <property type="match status" value="1"/>
</dbReference>
<keyword evidence="9" id="KW-1015">Disulfide bond</keyword>
<evidence type="ECO:0000256" key="5">
    <source>
        <dbReference type="ARBA" id="ARBA00022553"/>
    </source>
</evidence>
<dbReference type="FunFam" id="2.30.30.40:FF:000148">
    <property type="entry name" value="Caspase recruitment domain family member 11"/>
    <property type="match status" value="1"/>
</dbReference>
<evidence type="ECO:0000256" key="1">
    <source>
        <dbReference type="ARBA" id="ARBA00004285"/>
    </source>
</evidence>
<feature type="compositionally biased region" description="Basic and acidic residues" evidence="14">
    <location>
        <begin position="690"/>
        <end position="701"/>
    </location>
</feature>
<name>A0A4U1FJ40_MONMO</name>
<reference evidence="17" key="1">
    <citation type="journal article" date="2019" name="IScience">
        <title>Narwhal Genome Reveals Long-Term Low Genetic Diversity despite Current Large Abundance Size.</title>
        <authorList>
            <person name="Westbury M.V."/>
            <person name="Petersen B."/>
            <person name="Garde E."/>
            <person name="Heide-Jorgensen M.P."/>
            <person name="Lorenzen E.D."/>
        </authorList>
    </citation>
    <scope>NUCLEOTIDE SEQUENCE [LARGE SCALE GENOMIC DNA]</scope>
</reference>
<keyword evidence="5" id="KW-0597">Phosphoprotein</keyword>
<feature type="compositionally biased region" description="Low complexity" evidence="14">
    <location>
        <begin position="800"/>
        <end position="810"/>
    </location>
</feature>
<evidence type="ECO:0000256" key="10">
    <source>
        <dbReference type="ARBA" id="ARBA00065801"/>
    </source>
</evidence>
<gene>
    <name evidence="16" type="ORF">EI555_002483</name>
</gene>
<keyword evidence="3" id="KW-0963">Cytoplasm</keyword>
<protein>
    <recommendedName>
        <fullName evidence="11">Caspase recruitment domain-containing protein 11</fullName>
    </recommendedName>
    <alternativeName>
        <fullName evidence="12">CARD-containing MAGUK protein 1</fullName>
    </alternativeName>
</protein>
<dbReference type="GO" id="GO:0050862">
    <property type="term" value="P:positive regulation of T cell receptor signaling pathway"/>
    <property type="evidence" value="ECO:0007669"/>
    <property type="project" value="UniProtKB-ARBA"/>
</dbReference>
<dbReference type="GO" id="GO:0050700">
    <property type="term" value="F:CARD domain binding"/>
    <property type="evidence" value="ECO:0007669"/>
    <property type="project" value="TreeGrafter"/>
</dbReference>
<dbReference type="Gene3D" id="2.30.42.10">
    <property type="match status" value="1"/>
</dbReference>
<evidence type="ECO:0000256" key="8">
    <source>
        <dbReference type="ARBA" id="ARBA00023136"/>
    </source>
</evidence>
<dbReference type="Proteomes" id="UP000308365">
    <property type="component" value="Unassembled WGS sequence"/>
</dbReference>
<comment type="subunit">
    <text evidence="10">Homodimer; disulfide-linked. Homomultimer; polymerizes following activation, forming a nucleating helical template that seeds BCL10-filament formation via a CARD-CARD interaction. Interacts (via CARD domain) with BCL10 (via CARD domain); interaction takes place following CARD11 activation and polymerization, leading to the formation of a filamentous CBM complex assembly. Component of a CBM complex (CARD11-BCL10-MALT1) complex involved in NF-kappa-B activation. Found in a membrane raft complex, at least composed of BCL10, CARD11, DPP4 and IKBKB. Interacts (via PDZ domain) with DPP4 (via cytoplasmic tail).</text>
</comment>
<evidence type="ECO:0000313" key="16">
    <source>
        <dbReference type="EMBL" id="TKC49764.1"/>
    </source>
</evidence>
<feature type="coiled-coil region" evidence="13">
    <location>
        <begin position="394"/>
        <end position="620"/>
    </location>
</feature>
<dbReference type="InterPro" id="IPR027417">
    <property type="entry name" value="P-loop_NTPase"/>
</dbReference>
<feature type="compositionally biased region" description="Polar residues" evidence="14">
    <location>
        <begin position="630"/>
        <end position="644"/>
    </location>
</feature>
<dbReference type="GO" id="GO:0005886">
    <property type="term" value="C:plasma membrane"/>
    <property type="evidence" value="ECO:0007669"/>
    <property type="project" value="UniProtKB-ARBA"/>
</dbReference>
<organism evidence="16 17">
    <name type="scientific">Monodon monoceros</name>
    <name type="common">Narwhal</name>
    <name type="synonym">Ceratodon monodon</name>
    <dbReference type="NCBI Taxonomy" id="40151"/>
    <lineage>
        <taxon>Eukaryota</taxon>
        <taxon>Metazoa</taxon>
        <taxon>Chordata</taxon>
        <taxon>Craniata</taxon>
        <taxon>Vertebrata</taxon>
        <taxon>Euteleostomi</taxon>
        <taxon>Mammalia</taxon>
        <taxon>Eutheria</taxon>
        <taxon>Laurasiatheria</taxon>
        <taxon>Artiodactyla</taxon>
        <taxon>Whippomorpha</taxon>
        <taxon>Cetacea</taxon>
        <taxon>Odontoceti</taxon>
        <taxon>Monodontidae</taxon>
        <taxon>Monodon</taxon>
    </lineage>
</organism>
<comment type="subcellular location">
    <subcellularLocation>
        <location evidence="2">Cytoplasm</location>
    </subcellularLocation>
    <subcellularLocation>
        <location evidence="1">Membrane raft</location>
    </subcellularLocation>
</comment>
<sequence>MDTEGPVPLGAVPSCGRDSSEPPLLRVTGQEGAALASLPELRFRSAPEDIVTLKTRTRRCVLQFSITGVLTVPFLLGSRPVLSGVVLALARGPTAKETKETVSSREARRRHLPGAEGLRQLTPIQADTQQEELLSCPSDLHIRKETASGKDQPQPEGVKGIKVTSCPLGADSMPGGAPEMDDYMQTLKDEEDALWENVECNRHMLSRYINPAKLTPYLRQCKVIDEQDEDEVLNAPMLPSKINRAGRLLDILHTKGQRGYVAFLESLEFYYPELYKLVTGKEPTRRFSTIVVEEGHEGLTHFLMNEVIKLQQQMKAKDLQRCELLAKSRQLEDDRKQLTLTQVELLTFRDRYYKMKEERDSYNDELVKVKDDNYNLAMRYAQLSEEKNMAVMRSRDLQLEIDQLKHRLNKMEEECKLERNQSLKLKNDIENRPKKEQVLELERENEMLKTKIQELQSIIQAGKRSLPDSDKAILDILEHDRKEALEDRQELVNKIYNLQEEVRQAEELRDKYLEEKEDLQLKCSTLGKDCEMYKHRMNTLMLQLEEVERERDQAFHSRDEAQTQYSQCLIEKDKYRKQIRELEEKNDEMRIEMVRREACIVNLESKLRRLSKDSGSLEQSLPRNLPVTIISQNFGDTSPRTNGQEADDSSTSEDSPEDSRYFLPYHPPKRRMNLKGIQLQRAKSPISLKRTSDFQGRGHEEDVTDASPSSSGSLPITTSFSKMAQLPVTHLCVRLKQPHRSRSSIMSITAEPPGNDSIVRRCKEDAPHRSTVEDDNDSGGFDALDLDDDSHERFPFGPPSTHSSSSSHQSEGLDAYDLEQVNLMFRKFSLERPFRPSVTSVGHVRGPGPSVQHTTLSGDSLISQLTLLGGNARGSFVHAVKPGSLAEKAGLREGHQLLLLEGCIKGEKQSVPLETCTKEEVHWTVQRCSGPVTLHYKVNQEGYRKLLKDMEEGLITSGDSFYIRLNLNISSQLDACSMSLKCDDVVHVRDTMYQDKHEWLCARVDPFTDHDLDMGTIPSYSRAQQLLLVKLQRLLHRGSREEVDTAHHTLRALRVGHPAPRRLHTTSRALFGGDPEWEPSVSNTLQPEEPLPPADPRVSPRLSRASFLFGQLLQFVSRSENKYKRMNSHERVRIVAGSPRGSLARSSLDATKLLTEKQEELDPESELGKNLSLIPYSLVRAFYCERRRPVLFTPTMLAKALVQKLLNSGGAMEFTMCKPDVVTRDEFLRKQKTETIIYSREKNPNSFECVVPAHIEAVAAKNKHCLLEAGISCTRDLIKSRIYPIVLFIRVSEKNIKKFRKMLSRPETEEEFLRLCRLKEKELEALPCLYASVEADMWGSVEELLRVIKDKIGDEQRKTVWVDEDQL</sequence>
<dbReference type="GO" id="GO:0007165">
    <property type="term" value="P:signal transduction"/>
    <property type="evidence" value="ECO:0007669"/>
    <property type="project" value="UniProtKB-ARBA"/>
</dbReference>
<evidence type="ECO:0000256" key="7">
    <source>
        <dbReference type="ARBA" id="ARBA00023054"/>
    </source>
</evidence>
<evidence type="ECO:0000256" key="6">
    <source>
        <dbReference type="ARBA" id="ARBA00022859"/>
    </source>
</evidence>
<dbReference type="GO" id="GO:0050870">
    <property type="term" value="P:positive regulation of T cell activation"/>
    <property type="evidence" value="ECO:0007669"/>
    <property type="project" value="UniProtKB-ARBA"/>
</dbReference>
<dbReference type="InterPro" id="IPR011029">
    <property type="entry name" value="DEATH-like_dom_sf"/>
</dbReference>
<dbReference type="Gene3D" id="1.10.533.10">
    <property type="entry name" value="Death Domain, Fas"/>
    <property type="match status" value="1"/>
</dbReference>
<dbReference type="GO" id="GO:0032743">
    <property type="term" value="P:positive regulation of interleukin-2 production"/>
    <property type="evidence" value="ECO:0007669"/>
    <property type="project" value="UniProtKB-ARBA"/>
</dbReference>
<feature type="region of interest" description="Disordered" evidence="14">
    <location>
        <begin position="146"/>
        <end position="172"/>
    </location>
</feature>
<dbReference type="SUPFAM" id="SSF50156">
    <property type="entry name" value="PDZ domain-like"/>
    <property type="match status" value="1"/>
</dbReference>
<evidence type="ECO:0000256" key="11">
    <source>
        <dbReference type="ARBA" id="ARBA00067942"/>
    </source>
</evidence>
<evidence type="ECO:0000256" key="3">
    <source>
        <dbReference type="ARBA" id="ARBA00022490"/>
    </source>
</evidence>
<evidence type="ECO:0000313" key="17">
    <source>
        <dbReference type="Proteomes" id="UP000308365"/>
    </source>
</evidence>
<dbReference type="Gene3D" id="2.30.30.40">
    <property type="entry name" value="SH3 Domains"/>
    <property type="match status" value="1"/>
</dbReference>
<dbReference type="GO" id="GO:0002376">
    <property type="term" value="P:immune system process"/>
    <property type="evidence" value="ECO:0007669"/>
    <property type="project" value="UniProtKB-KW"/>
</dbReference>
<dbReference type="GO" id="GO:0005737">
    <property type="term" value="C:cytoplasm"/>
    <property type="evidence" value="ECO:0007669"/>
    <property type="project" value="UniProtKB-SubCell"/>
</dbReference>
<proteinExistence type="predicted"/>
<dbReference type="FunFam" id="2.30.42.10:FF:000136">
    <property type="entry name" value="Caspase recruitment domain family member 11"/>
    <property type="match status" value="1"/>
</dbReference>
<feature type="region of interest" description="Disordered" evidence="14">
    <location>
        <begin position="1070"/>
        <end position="1097"/>
    </location>
</feature>
<accession>A0A4U1FJ40</accession>
<keyword evidence="6" id="KW-0391">Immunity</keyword>